<dbReference type="Proteomes" id="UP000622653">
    <property type="component" value="Unassembled WGS sequence"/>
</dbReference>
<keyword evidence="1" id="KW-0472">Membrane</keyword>
<protein>
    <submittedName>
        <fullName evidence="2">FxsA family protein</fullName>
    </submittedName>
</protein>
<reference evidence="2" key="1">
    <citation type="submission" date="2020-11" db="EMBL/GenBank/DDBJ databases">
        <title>Multidrug resistant novel bacterium Savagea serpentis sp. nov., isolated from the scats of a vine snake (Ahaetulla nasuta).</title>
        <authorList>
            <person name="Venkata Ramana V."/>
            <person name="Vikas Patil S."/>
            <person name="Yogita Lugani V."/>
        </authorList>
    </citation>
    <scope>NUCLEOTIDE SEQUENCE</scope>
    <source>
        <strain evidence="2">SN6</strain>
    </source>
</reference>
<keyword evidence="1" id="KW-0812">Transmembrane</keyword>
<organism evidence="2 3">
    <name type="scientific">Savagea serpentis</name>
    <dbReference type="NCBI Taxonomy" id="2785297"/>
    <lineage>
        <taxon>Bacteria</taxon>
        <taxon>Bacillati</taxon>
        <taxon>Bacillota</taxon>
        <taxon>Bacilli</taxon>
        <taxon>Bacillales</taxon>
        <taxon>Caryophanaceae</taxon>
        <taxon>Savagea</taxon>
    </lineage>
</organism>
<dbReference type="PANTHER" id="PTHR35335:SF1">
    <property type="entry name" value="UPF0716 PROTEIN FXSA"/>
    <property type="match status" value="1"/>
</dbReference>
<gene>
    <name evidence="2" type="ORF">IRY55_10055</name>
</gene>
<feature type="transmembrane region" description="Helical" evidence="1">
    <location>
        <begin position="5"/>
        <end position="22"/>
    </location>
</feature>
<evidence type="ECO:0000313" key="3">
    <source>
        <dbReference type="Proteomes" id="UP000622653"/>
    </source>
</evidence>
<dbReference type="NCBIfam" id="NF008528">
    <property type="entry name" value="PRK11463.1-2"/>
    <property type="match status" value="1"/>
</dbReference>
<feature type="transmembrane region" description="Helical" evidence="1">
    <location>
        <begin position="28"/>
        <end position="47"/>
    </location>
</feature>
<keyword evidence="3" id="KW-1185">Reference proteome</keyword>
<accession>A0A8J7G5D6</accession>
<dbReference type="RefSeq" id="WP_194563192.1">
    <property type="nucleotide sequence ID" value="NZ_JADKPV010000005.1"/>
</dbReference>
<name>A0A8J7G5D6_9BACL</name>
<dbReference type="GO" id="GO:0016020">
    <property type="term" value="C:membrane"/>
    <property type="evidence" value="ECO:0007669"/>
    <property type="project" value="InterPro"/>
</dbReference>
<dbReference type="AlphaFoldDB" id="A0A8J7G5D6"/>
<evidence type="ECO:0000313" key="2">
    <source>
        <dbReference type="EMBL" id="MBF4501707.1"/>
    </source>
</evidence>
<feature type="transmembrane region" description="Helical" evidence="1">
    <location>
        <begin position="68"/>
        <end position="101"/>
    </location>
</feature>
<dbReference type="EMBL" id="JADKPV010000005">
    <property type="protein sequence ID" value="MBF4501707.1"/>
    <property type="molecule type" value="Genomic_DNA"/>
</dbReference>
<dbReference type="InterPro" id="IPR007313">
    <property type="entry name" value="FxsA"/>
</dbReference>
<dbReference type="Pfam" id="PF04186">
    <property type="entry name" value="FxsA"/>
    <property type="match status" value="1"/>
</dbReference>
<proteinExistence type="predicted"/>
<comment type="caution">
    <text evidence="2">The sequence shown here is derived from an EMBL/GenBank/DDBJ whole genome shotgun (WGS) entry which is preliminary data.</text>
</comment>
<evidence type="ECO:0000256" key="1">
    <source>
        <dbReference type="SAM" id="Phobius"/>
    </source>
</evidence>
<sequence length="134" mass="15158">MLKYLILLFVGIPFIEIVALLYSGKWFGLWPTLLLIVTTGVLGAYLAKREGIKAWQQFQYRMQTMDAPGLALIDSVLIGVAGILLVLPGFITDIFGFLLLFPIVRKQIRPLFVRKLAKKIQNDEIIIVNGKRIK</sequence>
<keyword evidence="1" id="KW-1133">Transmembrane helix</keyword>
<dbReference type="PANTHER" id="PTHR35335">
    <property type="entry name" value="UPF0716 PROTEIN FXSA"/>
    <property type="match status" value="1"/>
</dbReference>